<evidence type="ECO:0000256" key="2">
    <source>
        <dbReference type="ARBA" id="ARBA00022475"/>
    </source>
</evidence>
<protein>
    <submittedName>
        <fullName evidence="7">Putative ion transporter superfamily protein YfcC</fullName>
    </submittedName>
</protein>
<dbReference type="Pfam" id="PF03606">
    <property type="entry name" value="DcuC"/>
    <property type="match status" value="1"/>
</dbReference>
<evidence type="ECO:0000256" key="4">
    <source>
        <dbReference type="ARBA" id="ARBA00022989"/>
    </source>
</evidence>
<feature type="transmembrane region" description="Helical" evidence="6">
    <location>
        <begin position="117"/>
        <end position="135"/>
    </location>
</feature>
<accession>A0A841Q0B0</accession>
<keyword evidence="2" id="KW-1003">Cell membrane</keyword>
<evidence type="ECO:0000313" key="8">
    <source>
        <dbReference type="Proteomes" id="UP000568839"/>
    </source>
</evidence>
<dbReference type="Proteomes" id="UP000568839">
    <property type="component" value="Unassembled WGS sequence"/>
</dbReference>
<evidence type="ECO:0000256" key="5">
    <source>
        <dbReference type="ARBA" id="ARBA00023136"/>
    </source>
</evidence>
<feature type="transmembrane region" description="Helical" evidence="6">
    <location>
        <begin position="141"/>
        <end position="160"/>
    </location>
</feature>
<feature type="transmembrane region" description="Helical" evidence="6">
    <location>
        <begin position="19"/>
        <end position="36"/>
    </location>
</feature>
<evidence type="ECO:0000313" key="7">
    <source>
        <dbReference type="EMBL" id="MBB6448758.1"/>
    </source>
</evidence>
<gene>
    <name evidence="7" type="ORF">HNR44_000707</name>
</gene>
<evidence type="ECO:0000256" key="6">
    <source>
        <dbReference type="SAM" id="Phobius"/>
    </source>
</evidence>
<feature type="transmembrane region" description="Helical" evidence="6">
    <location>
        <begin position="48"/>
        <end position="72"/>
    </location>
</feature>
<dbReference type="GO" id="GO:0005886">
    <property type="term" value="C:plasma membrane"/>
    <property type="evidence" value="ECO:0007669"/>
    <property type="project" value="UniProtKB-SubCell"/>
</dbReference>
<sequence>MRNDPQYHCGNFYEGFKKFIVAIVIIGLANAISVVLEEGQILDTIIYAFGEFVSFVPSQIAAVMMMVVQALFNFLVNYGSGQALITMPIMAGLSDLLGVTRQTSVLAFQLGDGIANLIYQIGLLLAFLAIAKIPYGQWLRFIVPLVLIWYVISFIALMVAQTIGWQ</sequence>
<reference evidence="7 8" key="1">
    <citation type="submission" date="2020-08" db="EMBL/GenBank/DDBJ databases">
        <title>Genomic Encyclopedia of Type Strains, Phase IV (KMG-IV): sequencing the most valuable type-strain genomes for metagenomic binning, comparative biology and taxonomic classification.</title>
        <authorList>
            <person name="Goeker M."/>
        </authorList>
    </citation>
    <scope>NUCLEOTIDE SEQUENCE [LARGE SCALE GENOMIC DNA]</scope>
    <source>
        <strain evidence="7 8">DSM 21769</strain>
    </source>
</reference>
<dbReference type="AlphaFoldDB" id="A0A841Q0B0"/>
<organism evidence="7 8">
    <name type="scientific">Geomicrobium halophilum</name>
    <dbReference type="NCBI Taxonomy" id="549000"/>
    <lineage>
        <taxon>Bacteria</taxon>
        <taxon>Bacillati</taxon>
        <taxon>Bacillota</taxon>
        <taxon>Bacilli</taxon>
        <taxon>Bacillales</taxon>
        <taxon>Geomicrobium</taxon>
    </lineage>
</organism>
<feature type="transmembrane region" description="Helical" evidence="6">
    <location>
        <begin position="78"/>
        <end position="97"/>
    </location>
</feature>
<evidence type="ECO:0000256" key="1">
    <source>
        <dbReference type="ARBA" id="ARBA00004651"/>
    </source>
</evidence>
<keyword evidence="8" id="KW-1185">Reference proteome</keyword>
<comment type="caution">
    <text evidence="7">The sequence shown here is derived from an EMBL/GenBank/DDBJ whole genome shotgun (WGS) entry which is preliminary data.</text>
</comment>
<dbReference type="EMBL" id="JACHHJ010000001">
    <property type="protein sequence ID" value="MBB6448758.1"/>
    <property type="molecule type" value="Genomic_DNA"/>
</dbReference>
<proteinExistence type="predicted"/>
<keyword evidence="5 6" id="KW-0472">Membrane</keyword>
<evidence type="ECO:0000256" key="3">
    <source>
        <dbReference type="ARBA" id="ARBA00022692"/>
    </source>
</evidence>
<dbReference type="RefSeq" id="WP_184402704.1">
    <property type="nucleotide sequence ID" value="NZ_JACHHJ010000001.1"/>
</dbReference>
<keyword evidence="3 6" id="KW-0812">Transmembrane</keyword>
<dbReference type="InterPro" id="IPR018385">
    <property type="entry name" value="C4_dicarb_anaerob_car-like"/>
</dbReference>
<comment type="subcellular location">
    <subcellularLocation>
        <location evidence="1">Cell membrane</location>
        <topology evidence="1">Multi-pass membrane protein</topology>
    </subcellularLocation>
</comment>
<keyword evidence="4 6" id="KW-1133">Transmembrane helix</keyword>
<name>A0A841Q0B0_9BACL</name>